<dbReference type="GO" id="GO:0004534">
    <property type="term" value="F:5'-3' RNA exonuclease activity"/>
    <property type="evidence" value="ECO:0007669"/>
    <property type="project" value="TreeGrafter"/>
</dbReference>
<feature type="compositionally biased region" description="Low complexity" evidence="2">
    <location>
        <begin position="561"/>
        <end position="578"/>
    </location>
</feature>
<keyword evidence="4" id="KW-0269">Exonuclease</keyword>
<dbReference type="EMBL" id="KZ996261">
    <property type="protein sequence ID" value="RKO89147.1"/>
    <property type="molecule type" value="Genomic_DNA"/>
</dbReference>
<organism evidence="4 5">
    <name type="scientific">Blyttiomyces helicus</name>
    <dbReference type="NCBI Taxonomy" id="388810"/>
    <lineage>
        <taxon>Eukaryota</taxon>
        <taxon>Fungi</taxon>
        <taxon>Fungi incertae sedis</taxon>
        <taxon>Chytridiomycota</taxon>
        <taxon>Chytridiomycota incertae sedis</taxon>
        <taxon>Chytridiomycetes</taxon>
        <taxon>Chytridiomycetes incertae sedis</taxon>
        <taxon>Blyttiomyces</taxon>
    </lineage>
</organism>
<evidence type="ECO:0000259" key="3">
    <source>
        <dbReference type="Pfam" id="PF03159"/>
    </source>
</evidence>
<dbReference type="Pfam" id="PF03159">
    <property type="entry name" value="XRN_N"/>
    <property type="match status" value="1"/>
</dbReference>
<feature type="compositionally biased region" description="Low complexity" evidence="2">
    <location>
        <begin position="718"/>
        <end position="729"/>
    </location>
</feature>
<keyword evidence="4" id="KW-0378">Hydrolase</keyword>
<dbReference type="PANTHER" id="PTHR12341:SF7">
    <property type="entry name" value="5'-3' EXORIBONUCLEASE 1"/>
    <property type="match status" value="1"/>
</dbReference>
<dbReference type="Gene3D" id="3.40.50.12390">
    <property type="match status" value="1"/>
</dbReference>
<feature type="compositionally biased region" description="Gly residues" evidence="2">
    <location>
        <begin position="811"/>
        <end position="823"/>
    </location>
</feature>
<feature type="region of interest" description="Disordered" evidence="2">
    <location>
        <begin position="759"/>
        <end position="844"/>
    </location>
</feature>
<dbReference type="GO" id="GO:0016075">
    <property type="term" value="P:rRNA catabolic process"/>
    <property type="evidence" value="ECO:0007669"/>
    <property type="project" value="TreeGrafter"/>
</dbReference>
<evidence type="ECO:0000256" key="2">
    <source>
        <dbReference type="SAM" id="MobiDB-lite"/>
    </source>
</evidence>
<feature type="region of interest" description="Disordered" evidence="2">
    <location>
        <begin position="259"/>
        <end position="324"/>
    </location>
</feature>
<dbReference type="GO" id="GO:0003723">
    <property type="term" value="F:RNA binding"/>
    <property type="evidence" value="ECO:0007669"/>
    <property type="project" value="TreeGrafter"/>
</dbReference>
<protein>
    <submittedName>
        <fullName evidence="4">XRN 5'-3' exonuclease N-terminus-domain-containing protein</fullName>
    </submittedName>
</protein>
<dbReference type="PANTHER" id="PTHR12341">
    <property type="entry name" value="5'-&gt;3' EXORIBONUCLEASE"/>
    <property type="match status" value="1"/>
</dbReference>
<dbReference type="GO" id="GO:0005634">
    <property type="term" value="C:nucleus"/>
    <property type="evidence" value="ECO:0007669"/>
    <property type="project" value="TreeGrafter"/>
</dbReference>
<dbReference type="InterPro" id="IPR027073">
    <property type="entry name" value="5_3_exoribonuclease"/>
</dbReference>
<feature type="domain" description="Xrn1 N-terminal" evidence="3">
    <location>
        <begin position="2"/>
        <end position="164"/>
    </location>
</feature>
<feature type="compositionally biased region" description="Low complexity" evidence="2">
    <location>
        <begin position="759"/>
        <end position="774"/>
    </location>
</feature>
<gene>
    <name evidence="4" type="ORF">BDK51DRAFT_31984</name>
</gene>
<keyword evidence="4" id="KW-0540">Nuclease</keyword>
<keyword evidence="5" id="KW-1185">Reference proteome</keyword>
<dbReference type="OrthoDB" id="372487at2759"/>
<dbReference type="Proteomes" id="UP000269721">
    <property type="component" value="Unassembled WGS sequence"/>
</dbReference>
<feature type="region of interest" description="Disordered" evidence="2">
    <location>
        <begin position="552"/>
        <end position="743"/>
    </location>
</feature>
<dbReference type="GO" id="GO:0000956">
    <property type="term" value="P:nuclear-transcribed mRNA catabolic process"/>
    <property type="evidence" value="ECO:0007669"/>
    <property type="project" value="TreeGrafter"/>
</dbReference>
<sequence>MNSLLHRVARRAKNDEACQKQVFREIDKVLRTDVRPSESVCLALDGPAPVAKLLLQRKRRETKKRKEGAWDSRKITPGTLFMNQLETSLEFYAARHLQRSAGHSPSLSVILDGSSVPGEGEVKIIRHILNQERWQSGKTYAIVGSDNDILLQAIVARVPGIVVVNADTKTVFSADEFLLAMQGLFPNRDAGRTSMDLAAIILCCGGNDYFPKIRWTSIDSTWRHYKNVARRRPTEYLVDSNGESFNLSFLRELMTSPMNSERESERWRPSNAPVPSNPATLPQKAAHVPSRDAQTARVSQVDAIKNDEDDVSDDDEILADSEDGSDDELVIDYAPVTAIGDEQKCKRYLDSIIWCLDMYVQGKCDDYFHLYSGKSPKPSEFIEFIDEALAAPSDPAFSPACPRSQTEPLDSVVCSALMLGPSCRDLVDPFFFPWIDSNDLTGNPLIAMESIRTSYRAHVASPGAPRFLLLPIFFRHFSRNYSGPRFSPSVPAFIQSHNYPPICERTVATESRRARRTWQQAVAGEVGGLSDVNPGRTASVAQTHQNLEVNEGAQTAGEKGSSSSWQSFSLPSSSSPQGHSPPQPSNRRYEPHGGRPAAMKGFSRSMHSGPQLSSSGRQWHSPPYPTQHFHQPSAPPAGPMHGPHRNSAPQVASAPPTPMYDQTRVTQTDAGRSSFSGRSTRSGHPATAGPPASASSGQEPRLADYIEVVAAPPHEQSRSMGRSGAASGRTWERRAPSSHARDIEPLVLDFNELASEVQPIAQRPALRQQQQQRPEPARDSESVSFAYRNVGDEAGSSGRNGGQRGGRDGGRGYGGRGRGGGRGRANSAQQQGRERTGDPRIDFA</sequence>
<reference evidence="5" key="1">
    <citation type="journal article" date="2018" name="Nat. Microbiol.">
        <title>Leveraging single-cell genomics to expand the fungal tree of life.</title>
        <authorList>
            <person name="Ahrendt S.R."/>
            <person name="Quandt C.A."/>
            <person name="Ciobanu D."/>
            <person name="Clum A."/>
            <person name="Salamov A."/>
            <person name="Andreopoulos B."/>
            <person name="Cheng J.F."/>
            <person name="Woyke T."/>
            <person name="Pelin A."/>
            <person name="Henrissat B."/>
            <person name="Reynolds N.K."/>
            <person name="Benny G.L."/>
            <person name="Smith M.E."/>
            <person name="James T.Y."/>
            <person name="Grigoriev I.V."/>
        </authorList>
    </citation>
    <scope>NUCLEOTIDE SEQUENCE [LARGE SCALE GENOMIC DNA]</scope>
</reference>
<feature type="compositionally biased region" description="Low complexity" evidence="2">
    <location>
        <begin position="671"/>
        <end position="697"/>
    </location>
</feature>
<evidence type="ECO:0000313" key="4">
    <source>
        <dbReference type="EMBL" id="RKO89147.1"/>
    </source>
</evidence>
<feature type="compositionally biased region" description="Basic and acidic residues" evidence="2">
    <location>
        <begin position="730"/>
        <end position="743"/>
    </location>
</feature>
<feature type="compositionally biased region" description="Basic and acidic residues" evidence="2">
    <location>
        <begin position="832"/>
        <end position="844"/>
    </location>
</feature>
<comment type="similarity">
    <text evidence="1">Belongs to the 5'-3' exonuclease family.</text>
</comment>
<accession>A0A4V1IR82</accession>
<feature type="compositionally biased region" description="Acidic residues" evidence="2">
    <location>
        <begin position="307"/>
        <end position="324"/>
    </location>
</feature>
<feature type="compositionally biased region" description="Polar residues" evidence="2">
    <location>
        <begin position="605"/>
        <end position="618"/>
    </location>
</feature>
<dbReference type="InterPro" id="IPR004859">
    <property type="entry name" value="Xrn1_N"/>
</dbReference>
<evidence type="ECO:0000313" key="5">
    <source>
        <dbReference type="Proteomes" id="UP000269721"/>
    </source>
</evidence>
<evidence type="ECO:0000256" key="1">
    <source>
        <dbReference type="ARBA" id="ARBA00038299"/>
    </source>
</evidence>
<name>A0A4V1IR82_9FUNG</name>
<proteinExistence type="inferred from homology"/>
<dbReference type="AlphaFoldDB" id="A0A4V1IR82"/>